<feature type="chain" id="PRO_5009309998" evidence="1">
    <location>
        <begin position="21"/>
        <end position="129"/>
    </location>
</feature>
<reference evidence="4" key="2">
    <citation type="submission" date="2016-11" db="UniProtKB">
        <authorList>
            <consortium name="WormBaseParasite"/>
        </authorList>
    </citation>
    <scope>IDENTIFICATION</scope>
</reference>
<dbReference type="WBParaSite" id="EN70_11200">
    <property type="protein sequence ID" value="EN70_11200"/>
    <property type="gene ID" value="EN70_11200"/>
</dbReference>
<accession>A0A1I7V942</accession>
<dbReference type="InterPro" id="IPR055119">
    <property type="entry name" value="Mig18_Fn1"/>
</dbReference>
<reference evidence="3" key="1">
    <citation type="submission" date="2012-04" db="EMBL/GenBank/DDBJ databases">
        <title>The Genome Sequence of Loa loa.</title>
        <authorList>
            <consortium name="The Broad Institute Genome Sequencing Platform"/>
            <consortium name="Broad Institute Genome Sequencing Center for Infectious Disease"/>
            <person name="Nutman T.B."/>
            <person name="Fink D.L."/>
            <person name="Russ C."/>
            <person name="Young S."/>
            <person name="Zeng Q."/>
            <person name="Gargeya S."/>
            <person name="Alvarado L."/>
            <person name="Berlin A."/>
            <person name="Chapman S.B."/>
            <person name="Chen Z."/>
            <person name="Freedman E."/>
            <person name="Gellesch M."/>
            <person name="Goldberg J."/>
            <person name="Griggs A."/>
            <person name="Gujja S."/>
            <person name="Heilman E.R."/>
            <person name="Heiman D."/>
            <person name="Howarth C."/>
            <person name="Mehta T."/>
            <person name="Neiman D."/>
            <person name="Pearson M."/>
            <person name="Roberts A."/>
            <person name="Saif S."/>
            <person name="Shea T."/>
            <person name="Shenoy N."/>
            <person name="Sisk P."/>
            <person name="Stolte C."/>
            <person name="Sykes S."/>
            <person name="White J."/>
            <person name="Yandava C."/>
            <person name="Haas B."/>
            <person name="Henn M.R."/>
            <person name="Nusbaum C."/>
            <person name="Birren B."/>
        </authorList>
    </citation>
    <scope>NUCLEOTIDE SEQUENCE [LARGE SCALE GENOMIC DNA]</scope>
</reference>
<organism evidence="3 4">
    <name type="scientific">Loa loa</name>
    <name type="common">Eye worm</name>
    <name type="synonym">Filaria loa</name>
    <dbReference type="NCBI Taxonomy" id="7209"/>
    <lineage>
        <taxon>Eukaryota</taxon>
        <taxon>Metazoa</taxon>
        <taxon>Ecdysozoa</taxon>
        <taxon>Nematoda</taxon>
        <taxon>Chromadorea</taxon>
        <taxon>Rhabditida</taxon>
        <taxon>Spirurina</taxon>
        <taxon>Spiruromorpha</taxon>
        <taxon>Filarioidea</taxon>
        <taxon>Onchocercidae</taxon>
        <taxon>Loa</taxon>
    </lineage>
</organism>
<evidence type="ECO:0000259" key="2">
    <source>
        <dbReference type="Pfam" id="PF23003"/>
    </source>
</evidence>
<dbReference type="STRING" id="7209.A0A1I7V942"/>
<proteinExistence type="predicted"/>
<protein>
    <submittedName>
        <fullName evidence="4">Secreted protein</fullName>
    </submittedName>
</protein>
<dbReference type="AlphaFoldDB" id="A0A1I7V942"/>
<feature type="signal peptide" evidence="1">
    <location>
        <begin position="1"/>
        <end position="20"/>
    </location>
</feature>
<sequence length="129" mass="15136">MFRCFFWIVALFVVIEIARTGNGALSKLWQKQKCWSSGNGQSARWFNHGERINRGKYWYRCISGALQPKGCFTSTNKQLYIGDKFVENGYEMECILDKNGYLKFAFTACVPKKGERYKIGETWEDKRYQ</sequence>
<name>A0A1I7V942_LOALO</name>
<dbReference type="Proteomes" id="UP000095285">
    <property type="component" value="Unassembled WGS sequence"/>
</dbReference>
<keyword evidence="1" id="KW-0732">Signal</keyword>
<evidence type="ECO:0000313" key="3">
    <source>
        <dbReference type="Proteomes" id="UP000095285"/>
    </source>
</evidence>
<evidence type="ECO:0000256" key="1">
    <source>
        <dbReference type="SAM" id="SignalP"/>
    </source>
</evidence>
<evidence type="ECO:0000313" key="4">
    <source>
        <dbReference type="WBParaSite" id="EN70_11200"/>
    </source>
</evidence>
<feature type="domain" description="Abnormal cell migration protein 18-like fibronectin type I" evidence="2">
    <location>
        <begin position="45"/>
        <end position="101"/>
    </location>
</feature>
<keyword evidence="3" id="KW-1185">Reference proteome</keyword>
<dbReference type="Pfam" id="PF23003">
    <property type="entry name" value="Fn1_2"/>
    <property type="match status" value="1"/>
</dbReference>